<dbReference type="Gene3D" id="3.40.50.1820">
    <property type="entry name" value="alpha/beta hydrolase"/>
    <property type="match status" value="1"/>
</dbReference>
<keyword evidence="4" id="KW-0597">Phosphoprotein</keyword>
<dbReference type="InterPro" id="IPR029058">
    <property type="entry name" value="AB_hydrolase_fold"/>
</dbReference>
<evidence type="ECO:0000256" key="8">
    <source>
        <dbReference type="ARBA" id="ARBA00022837"/>
    </source>
</evidence>
<dbReference type="EC" id="3.1.1.116" evidence="14"/>
<keyword evidence="10" id="KW-1133">Transmembrane helix</keyword>
<feature type="compositionally biased region" description="Polar residues" evidence="15">
    <location>
        <begin position="252"/>
        <end position="261"/>
    </location>
</feature>
<comment type="cofactor">
    <cofactor evidence="1">
        <name>Ca(2+)</name>
        <dbReference type="ChEBI" id="CHEBI:29108"/>
    </cofactor>
</comment>
<dbReference type="InterPro" id="IPR052214">
    <property type="entry name" value="DAG_Lipase-Related"/>
</dbReference>
<dbReference type="CDD" id="cd00519">
    <property type="entry name" value="Lipase_3"/>
    <property type="match status" value="1"/>
</dbReference>
<feature type="compositionally biased region" description="Low complexity" evidence="15">
    <location>
        <begin position="620"/>
        <end position="633"/>
    </location>
</feature>
<evidence type="ECO:0000256" key="11">
    <source>
        <dbReference type="ARBA" id="ARBA00023098"/>
    </source>
</evidence>
<organism evidence="17 18">
    <name type="scientific">Aspergillus pseudoustus</name>
    <dbReference type="NCBI Taxonomy" id="1810923"/>
    <lineage>
        <taxon>Eukaryota</taxon>
        <taxon>Fungi</taxon>
        <taxon>Dikarya</taxon>
        <taxon>Ascomycota</taxon>
        <taxon>Pezizomycotina</taxon>
        <taxon>Eurotiomycetes</taxon>
        <taxon>Eurotiomycetidae</taxon>
        <taxon>Eurotiales</taxon>
        <taxon>Aspergillaceae</taxon>
        <taxon>Aspergillus</taxon>
        <taxon>Aspergillus subgen. Nidulantes</taxon>
    </lineage>
</organism>
<evidence type="ECO:0000259" key="16">
    <source>
        <dbReference type="Pfam" id="PF01764"/>
    </source>
</evidence>
<dbReference type="Pfam" id="PF01764">
    <property type="entry name" value="Lipase_3"/>
    <property type="match status" value="1"/>
</dbReference>
<feature type="region of interest" description="Disordered" evidence="15">
    <location>
        <begin position="389"/>
        <end position="597"/>
    </location>
</feature>
<keyword evidence="8" id="KW-0106">Calcium</keyword>
<feature type="domain" description="Fungal lipase-type" evidence="16">
    <location>
        <begin position="821"/>
        <end position="989"/>
    </location>
</feature>
<evidence type="ECO:0000256" key="13">
    <source>
        <dbReference type="ARBA" id="ARBA00024531"/>
    </source>
</evidence>
<feature type="region of interest" description="Disordered" evidence="15">
    <location>
        <begin position="250"/>
        <end position="276"/>
    </location>
</feature>
<evidence type="ECO:0000256" key="2">
    <source>
        <dbReference type="ARBA" id="ARBA00004651"/>
    </source>
</evidence>
<dbReference type="SUPFAM" id="SSF53474">
    <property type="entry name" value="alpha/beta-Hydrolases"/>
    <property type="match status" value="1"/>
</dbReference>
<evidence type="ECO:0000256" key="14">
    <source>
        <dbReference type="ARBA" id="ARBA00026104"/>
    </source>
</evidence>
<dbReference type="EMBL" id="JBFXLU010000076">
    <property type="protein sequence ID" value="KAL2844998.1"/>
    <property type="molecule type" value="Genomic_DNA"/>
</dbReference>
<feature type="region of interest" description="Disordered" evidence="15">
    <location>
        <begin position="610"/>
        <end position="676"/>
    </location>
</feature>
<evidence type="ECO:0000256" key="12">
    <source>
        <dbReference type="ARBA" id="ARBA00023136"/>
    </source>
</evidence>
<comment type="caution">
    <text evidence="17">The sequence shown here is derived from an EMBL/GenBank/DDBJ whole genome shotgun (WGS) entry which is preliminary data.</text>
</comment>
<feature type="compositionally biased region" description="Low complexity" evidence="15">
    <location>
        <begin position="641"/>
        <end position="650"/>
    </location>
</feature>
<feature type="compositionally biased region" description="Acidic residues" evidence="15">
    <location>
        <begin position="423"/>
        <end position="434"/>
    </location>
</feature>
<keyword evidence="3" id="KW-1003">Cell membrane</keyword>
<protein>
    <recommendedName>
        <fullName evidence="14">sn-1-specific diacylglycerol lipase</fullName>
        <ecNumber evidence="14">3.1.1.116</ecNumber>
    </recommendedName>
</protein>
<evidence type="ECO:0000256" key="1">
    <source>
        <dbReference type="ARBA" id="ARBA00001913"/>
    </source>
</evidence>
<keyword evidence="6" id="KW-0479">Metal-binding</keyword>
<accession>A0ABR4JY57</accession>
<proteinExistence type="predicted"/>
<sequence length="1149" mass="124531">MPRLLGFGSAGKQDEVEGTTSSRSDATHVPATSGTSLLPRPVASFVSLITQSTSLSLRLGTYFGGVALDGARVTTLTGLELSRVVIEGVLTRAGRDVAVRSNGSHGKAEAESILERSLAALHTTVTSASFFAAATFHLSSTTLTSASNMSQALLSTLDAILGSTESSRAIAAIITLIRKEFSDQSAQVGSEKVGVGDLLVGTVGFAMLQRWGRKNTERHIRLNGGLEIIWDVVILDNGIRADVVGMHELPPASNSRENMQNRSRRSSFMSPESSEDGFDVIQRPSGMSNIDEPPAIILPTDRNQMSEEDIRLYIMKQLPRGCRASIKADSVTARTITVNVYDDGSGEITAPPGTMVVEERFHNDSHDGRKTSTSQQIPKHTIVFRTAFNKSQSTDVRPPSMHLVGTSEYTTEQGDPDSGAVIELDDSAVLDSEPENTAGSTIRETNRQKRITESGQLSSDARPPRSVSVFSKEAPQPPRWVSADSRTTFGKSSLAKIAQKVRPVTSEKGDQPRRPSLRLPLSNAHLTAGNLTQRSKSHKGAAVERKSPGQAQGGKPALTTKTEASAVAANRSALRTSMHDPRARHTPSTIKTAGRRGVTSKAEYYEVHEKNQESLMMQTDSYSVSRDSRPSSPTATRTHVRSSSSLSLTRSEADTTVAINTDKRPTSSANRRSKSYTSSIYSLATAGSETSLVLAHRSRGSAYDDASTIQALNRDGLVPGIFPRRHFARNIRRFCRFASATYGTNALQVMGVPRVPKGTAKEKIQSQEHSDFSDHIGLPASAILLSSFVDPAGGSNAAGETQSGFPLVHYLFLDHESKAVVLALRGTWGFEDILTDMTCAYDDLEWQGKNWKVHKGMHASAKHLLMGGGRRVMITIRAALEEFSDYGVVLCGHSLGGGVAALLATMISEPTHESSLVSFTTTSHPDRQAVSLNTEHTDDNHPAYYLPPGRPIHVYAYGPPATMSPFLRRATRGLVTTVVNGQDVVPSLSLGILHDMHTTSLAFKSDVSQAKSHVRYRVWENLRQSIVNKFYVNETPLLLNAGDGLGEDAWAWSTLKSLRDSMCAPKLVPPGEVFVVETMRVLQRSAFTSDIGEDGPRLGRPATRVQLKFIRDVETRFGELRFGSGMFSDHNPARYEASLVALTRGILDD</sequence>
<dbReference type="InterPro" id="IPR002921">
    <property type="entry name" value="Fungal_lipase-type"/>
</dbReference>
<gene>
    <name evidence="17" type="ORF">BJY01DRAFT_235102</name>
</gene>
<evidence type="ECO:0000256" key="7">
    <source>
        <dbReference type="ARBA" id="ARBA00022801"/>
    </source>
</evidence>
<evidence type="ECO:0000256" key="4">
    <source>
        <dbReference type="ARBA" id="ARBA00022553"/>
    </source>
</evidence>
<keyword evidence="9" id="KW-0442">Lipid degradation</keyword>
<evidence type="ECO:0000256" key="5">
    <source>
        <dbReference type="ARBA" id="ARBA00022692"/>
    </source>
</evidence>
<keyword evidence="12" id="KW-0472">Membrane</keyword>
<name>A0ABR4JY57_9EURO</name>
<evidence type="ECO:0000256" key="6">
    <source>
        <dbReference type="ARBA" id="ARBA00022723"/>
    </source>
</evidence>
<keyword evidence="7" id="KW-0378">Hydrolase</keyword>
<evidence type="ECO:0000256" key="10">
    <source>
        <dbReference type="ARBA" id="ARBA00022989"/>
    </source>
</evidence>
<feature type="region of interest" description="Disordered" evidence="15">
    <location>
        <begin position="1"/>
        <end position="33"/>
    </location>
</feature>
<dbReference type="PANTHER" id="PTHR45792:SF7">
    <property type="entry name" value="PUTATIVE (AFU_ORTHOLOGUE AFUA_6G02710)-RELATED"/>
    <property type="match status" value="1"/>
</dbReference>
<evidence type="ECO:0000256" key="9">
    <source>
        <dbReference type="ARBA" id="ARBA00022963"/>
    </source>
</evidence>
<evidence type="ECO:0000313" key="17">
    <source>
        <dbReference type="EMBL" id="KAL2844998.1"/>
    </source>
</evidence>
<evidence type="ECO:0000256" key="15">
    <source>
        <dbReference type="SAM" id="MobiDB-lite"/>
    </source>
</evidence>
<dbReference type="PANTHER" id="PTHR45792">
    <property type="entry name" value="DIACYLGLYCEROL LIPASE HOMOLOG-RELATED"/>
    <property type="match status" value="1"/>
</dbReference>
<keyword evidence="18" id="KW-1185">Reference proteome</keyword>
<feature type="compositionally biased region" description="Polar residues" evidence="15">
    <location>
        <begin position="666"/>
        <end position="676"/>
    </location>
</feature>
<comment type="catalytic activity">
    <reaction evidence="13">
        <text>a 1,2-diacyl-sn-glycerol + H2O = a 2-acylglycerol + a fatty acid + H(+)</text>
        <dbReference type="Rhea" id="RHEA:33275"/>
        <dbReference type="ChEBI" id="CHEBI:15377"/>
        <dbReference type="ChEBI" id="CHEBI:15378"/>
        <dbReference type="ChEBI" id="CHEBI:17389"/>
        <dbReference type="ChEBI" id="CHEBI:17815"/>
        <dbReference type="ChEBI" id="CHEBI:28868"/>
        <dbReference type="EC" id="3.1.1.116"/>
    </reaction>
    <physiologicalReaction direction="left-to-right" evidence="13">
        <dbReference type="Rhea" id="RHEA:33276"/>
    </physiologicalReaction>
</comment>
<reference evidence="17 18" key="1">
    <citation type="submission" date="2024-07" db="EMBL/GenBank/DDBJ databases">
        <title>Section-level genome sequencing and comparative genomics of Aspergillus sections Usti and Cavernicolus.</title>
        <authorList>
            <consortium name="Lawrence Berkeley National Laboratory"/>
            <person name="Nybo J.L."/>
            <person name="Vesth T.C."/>
            <person name="Theobald S."/>
            <person name="Frisvad J.C."/>
            <person name="Larsen T.O."/>
            <person name="Kjaerboelling I."/>
            <person name="Rothschild-Mancinelli K."/>
            <person name="Lyhne E.K."/>
            <person name="Kogle M.E."/>
            <person name="Barry K."/>
            <person name="Clum A."/>
            <person name="Na H."/>
            <person name="Ledsgaard L."/>
            <person name="Lin J."/>
            <person name="Lipzen A."/>
            <person name="Kuo A."/>
            <person name="Riley R."/>
            <person name="Mondo S."/>
            <person name="Labutti K."/>
            <person name="Haridas S."/>
            <person name="Pangalinan J."/>
            <person name="Salamov A.A."/>
            <person name="Simmons B.A."/>
            <person name="Magnuson J.K."/>
            <person name="Chen J."/>
            <person name="Drula E."/>
            <person name="Henrissat B."/>
            <person name="Wiebenga A."/>
            <person name="Lubbers R.J."/>
            <person name="Gomes A.C."/>
            <person name="Makela M.R."/>
            <person name="Stajich J."/>
            <person name="Grigoriev I.V."/>
            <person name="Mortensen U.H."/>
            <person name="De Vries R.P."/>
            <person name="Baker S.E."/>
            <person name="Andersen M.R."/>
        </authorList>
    </citation>
    <scope>NUCLEOTIDE SEQUENCE [LARGE SCALE GENOMIC DNA]</scope>
    <source>
        <strain evidence="17 18">CBS 123904</strain>
    </source>
</reference>
<evidence type="ECO:0000313" key="18">
    <source>
        <dbReference type="Proteomes" id="UP001610446"/>
    </source>
</evidence>
<feature type="compositionally biased region" description="Polar residues" evidence="15">
    <location>
        <begin position="18"/>
        <end position="33"/>
    </location>
</feature>
<dbReference type="Proteomes" id="UP001610446">
    <property type="component" value="Unassembled WGS sequence"/>
</dbReference>
<keyword evidence="11" id="KW-0443">Lipid metabolism</keyword>
<keyword evidence="5" id="KW-0812">Transmembrane</keyword>
<comment type="subcellular location">
    <subcellularLocation>
        <location evidence="2">Cell membrane</location>
        <topology evidence="2">Multi-pass membrane protein</topology>
    </subcellularLocation>
</comment>
<evidence type="ECO:0000256" key="3">
    <source>
        <dbReference type="ARBA" id="ARBA00022475"/>
    </source>
</evidence>